<feature type="coiled-coil region" evidence="1">
    <location>
        <begin position="8"/>
        <end position="42"/>
    </location>
</feature>
<dbReference type="EMBL" id="JAMBOL010000004">
    <property type="protein sequence ID" value="MCM3713951.1"/>
    <property type="molecule type" value="Genomic_DNA"/>
</dbReference>
<sequence length="172" mass="20513">MLLTQFRAEEEQKTAEQIEQNLEELEFQLFRMQENMKEIAKRWKIIGIEQTNEEKWVIVSMVDDGHLCKIMLNQCDAADHGRWDFSIQAQYEDRHTIHIGDIKGQENRGYGSICMKYLKDHAKAQNVQYIKGDLAKRDWDHIDRLIHFYEKHHFEVEVDYDEKAGSIRWNAG</sequence>
<dbReference type="RefSeq" id="WP_251222751.1">
    <property type="nucleotide sequence ID" value="NZ_JAMBOL010000004.1"/>
</dbReference>
<proteinExistence type="predicted"/>
<keyword evidence="1" id="KW-0175">Coiled coil</keyword>
<accession>A0A9X2DN54</accession>
<name>A0A9X2DN54_9BACI</name>
<organism evidence="2 3">
    <name type="scientific">Halalkalibacter oceani</name>
    <dbReference type="NCBI Taxonomy" id="1653776"/>
    <lineage>
        <taxon>Bacteria</taxon>
        <taxon>Bacillati</taxon>
        <taxon>Bacillota</taxon>
        <taxon>Bacilli</taxon>
        <taxon>Bacillales</taxon>
        <taxon>Bacillaceae</taxon>
        <taxon>Halalkalibacter</taxon>
    </lineage>
</organism>
<evidence type="ECO:0000313" key="3">
    <source>
        <dbReference type="Proteomes" id="UP001139179"/>
    </source>
</evidence>
<dbReference type="InterPro" id="IPR016181">
    <property type="entry name" value="Acyl_CoA_acyltransferase"/>
</dbReference>
<dbReference type="AlphaFoldDB" id="A0A9X2DN54"/>
<dbReference type="Proteomes" id="UP001139179">
    <property type="component" value="Unassembled WGS sequence"/>
</dbReference>
<dbReference type="SUPFAM" id="SSF55729">
    <property type="entry name" value="Acyl-CoA N-acyltransferases (Nat)"/>
    <property type="match status" value="1"/>
</dbReference>
<evidence type="ECO:0000256" key="1">
    <source>
        <dbReference type="SAM" id="Coils"/>
    </source>
</evidence>
<protein>
    <submittedName>
        <fullName evidence="2">GNAT family N-acetyltransferase</fullName>
    </submittedName>
</protein>
<evidence type="ECO:0000313" key="2">
    <source>
        <dbReference type="EMBL" id="MCM3713951.1"/>
    </source>
</evidence>
<reference evidence="2" key="1">
    <citation type="submission" date="2022-05" db="EMBL/GenBank/DDBJ databases">
        <title>Comparative Genomics of Spacecraft Associated Microbes.</title>
        <authorList>
            <person name="Tran M.T."/>
            <person name="Wright A."/>
            <person name="Seuylemezian A."/>
            <person name="Eisen J."/>
            <person name="Coil D."/>
        </authorList>
    </citation>
    <scope>NUCLEOTIDE SEQUENCE</scope>
    <source>
        <strain evidence="2">214.1.1</strain>
    </source>
</reference>
<keyword evidence="3" id="KW-1185">Reference proteome</keyword>
<comment type="caution">
    <text evidence="2">The sequence shown here is derived from an EMBL/GenBank/DDBJ whole genome shotgun (WGS) entry which is preliminary data.</text>
</comment>
<dbReference type="Gene3D" id="3.40.630.30">
    <property type="match status" value="1"/>
</dbReference>
<gene>
    <name evidence="2" type="ORF">M3202_07620</name>
</gene>